<keyword evidence="3" id="KW-0862">Zinc</keyword>
<gene>
    <name evidence="7" type="ORF">Kpol_167p1</name>
</gene>
<dbReference type="PANTHER" id="PTHR20922:SF13">
    <property type="entry name" value="DNL-TYPE ZINC FINGER PROTEIN"/>
    <property type="match status" value="1"/>
</dbReference>
<dbReference type="OrthoDB" id="512667at2759"/>
<dbReference type="EMBL" id="DS480618">
    <property type="protein sequence ID" value="EDO14328.1"/>
    <property type="molecule type" value="Genomic_DNA"/>
</dbReference>
<dbReference type="InterPro" id="IPR007853">
    <property type="entry name" value="Znf_DNL-typ"/>
</dbReference>
<dbReference type="PhylomeDB" id="A7TTS6"/>
<dbReference type="PANTHER" id="PTHR20922">
    <property type="entry name" value="DNL-TYPE ZINC FINGER PROTEIN"/>
    <property type="match status" value="1"/>
</dbReference>
<evidence type="ECO:0000256" key="3">
    <source>
        <dbReference type="ARBA" id="ARBA00022833"/>
    </source>
</evidence>
<dbReference type="FunCoup" id="A7TTS6">
    <property type="interactions" value="111"/>
</dbReference>
<dbReference type="OMA" id="NDNHITI"/>
<dbReference type="GO" id="GO:0050821">
    <property type="term" value="P:protein stabilization"/>
    <property type="evidence" value="ECO:0007669"/>
    <property type="project" value="EnsemblFungi"/>
</dbReference>
<feature type="region of interest" description="Disordered" evidence="5">
    <location>
        <begin position="169"/>
        <end position="188"/>
    </location>
</feature>
<keyword evidence="8" id="KW-1185">Reference proteome</keyword>
<evidence type="ECO:0000259" key="6">
    <source>
        <dbReference type="PROSITE" id="PS51501"/>
    </source>
</evidence>
<evidence type="ECO:0000313" key="8">
    <source>
        <dbReference type="Proteomes" id="UP000000267"/>
    </source>
</evidence>
<evidence type="ECO:0000256" key="5">
    <source>
        <dbReference type="SAM" id="MobiDB-lite"/>
    </source>
</evidence>
<dbReference type="InParanoid" id="A7TTS6"/>
<keyword evidence="2 4" id="KW-0863">Zinc-finger</keyword>
<dbReference type="STRING" id="436907.A7TTS6"/>
<dbReference type="GO" id="GO:0007005">
    <property type="term" value="P:mitochondrion organization"/>
    <property type="evidence" value="ECO:0007669"/>
    <property type="project" value="EnsemblFungi"/>
</dbReference>
<sequence>MVGSILLKRIGIASIRASSSLLSRTCLPPSSIPNSWTRSFITSPTLNNNGKNNNNNNKTKQQQVATLKLDKPMLMLAFTCKKCDTRSSHTISKQAYTKGTVMVSCPGCKNRHLIADHLKIFNDNHITIQDIMKSKGENVSQSTDDLVFEDIPDNLKNIIGHYAKDAPKEMKDKLNNSKIHTLPHKSSE</sequence>
<organism evidence="8">
    <name type="scientific">Vanderwaltozyma polyspora (strain ATCC 22028 / DSM 70294 / BCRC 21397 / CBS 2163 / NBRC 10782 / NRRL Y-8283 / UCD 57-17)</name>
    <name type="common">Kluyveromyces polysporus</name>
    <dbReference type="NCBI Taxonomy" id="436907"/>
    <lineage>
        <taxon>Eukaryota</taxon>
        <taxon>Fungi</taxon>
        <taxon>Dikarya</taxon>
        <taxon>Ascomycota</taxon>
        <taxon>Saccharomycotina</taxon>
        <taxon>Saccharomycetes</taxon>
        <taxon>Saccharomycetales</taxon>
        <taxon>Saccharomycetaceae</taxon>
        <taxon>Vanderwaltozyma</taxon>
    </lineage>
</organism>
<dbReference type="HOGENOM" id="CLU_093902_1_0_1"/>
<evidence type="ECO:0000256" key="1">
    <source>
        <dbReference type="ARBA" id="ARBA00022723"/>
    </source>
</evidence>
<dbReference type="eggNOG" id="KOG3277">
    <property type="taxonomic scope" value="Eukaryota"/>
</dbReference>
<dbReference type="GeneID" id="5542302"/>
<keyword evidence="1" id="KW-0479">Metal-binding</keyword>
<evidence type="ECO:0000313" key="7">
    <source>
        <dbReference type="EMBL" id="EDO14328.1"/>
    </source>
</evidence>
<dbReference type="GO" id="GO:0051087">
    <property type="term" value="F:protein-folding chaperone binding"/>
    <property type="evidence" value="ECO:0007669"/>
    <property type="project" value="EnsemblFungi"/>
</dbReference>
<name>A7TTS6_VANPO</name>
<accession>A7TTS6</accession>
<dbReference type="RefSeq" id="XP_001642186.1">
    <property type="nucleotide sequence ID" value="XM_001642136.1"/>
</dbReference>
<dbReference type="Proteomes" id="UP000000267">
    <property type="component" value="Unassembled WGS sequence"/>
</dbReference>
<dbReference type="GO" id="GO:0030150">
    <property type="term" value="P:protein import into mitochondrial matrix"/>
    <property type="evidence" value="ECO:0007669"/>
    <property type="project" value="EnsemblFungi"/>
</dbReference>
<dbReference type="GO" id="GO:0008270">
    <property type="term" value="F:zinc ion binding"/>
    <property type="evidence" value="ECO:0007669"/>
    <property type="project" value="UniProtKB-KW"/>
</dbReference>
<evidence type="ECO:0000256" key="2">
    <source>
        <dbReference type="ARBA" id="ARBA00022771"/>
    </source>
</evidence>
<dbReference type="AlphaFoldDB" id="A7TTS6"/>
<feature type="domain" description="DNL-type" evidence="6">
    <location>
        <begin position="69"/>
        <end position="164"/>
    </location>
</feature>
<dbReference type="InterPro" id="IPR024158">
    <property type="entry name" value="Mt_import_TIM15"/>
</dbReference>
<dbReference type="GO" id="GO:0006457">
    <property type="term" value="P:protein folding"/>
    <property type="evidence" value="ECO:0007669"/>
    <property type="project" value="EnsemblFungi"/>
</dbReference>
<dbReference type="Pfam" id="PF05180">
    <property type="entry name" value="zf-DNL"/>
    <property type="match status" value="1"/>
</dbReference>
<evidence type="ECO:0000256" key="4">
    <source>
        <dbReference type="PROSITE-ProRule" id="PRU00834"/>
    </source>
</evidence>
<dbReference type="GO" id="GO:0006986">
    <property type="term" value="P:response to unfolded protein"/>
    <property type="evidence" value="ECO:0007669"/>
    <property type="project" value="EnsemblFungi"/>
</dbReference>
<proteinExistence type="predicted"/>
<dbReference type="PROSITE" id="PS51501">
    <property type="entry name" value="ZF_DNL"/>
    <property type="match status" value="1"/>
</dbReference>
<protein>
    <recommendedName>
        <fullName evidence="6">DNL-type domain-containing protein</fullName>
    </recommendedName>
</protein>
<reference evidence="7 8" key="1">
    <citation type="journal article" date="2007" name="Proc. Natl. Acad. Sci. U.S.A.">
        <title>Independent sorting-out of thousands of duplicated gene pairs in two yeast species descended from a whole-genome duplication.</title>
        <authorList>
            <person name="Scannell D.R."/>
            <person name="Frank A.C."/>
            <person name="Conant G.C."/>
            <person name="Byrne K.P."/>
            <person name="Woolfit M."/>
            <person name="Wolfe K.H."/>
        </authorList>
    </citation>
    <scope>NUCLEOTIDE SEQUENCE [LARGE SCALE GENOMIC DNA]</scope>
    <source>
        <strain evidence="8">ATCC 22028 / DSM 70294 / BCRC 21397 / CBS 2163 / NBRC 10782 / NRRL Y-8283 / UCD 57-17</strain>
    </source>
</reference>
<dbReference type="KEGG" id="vpo:Kpol_167p1"/>
<dbReference type="GO" id="GO:0005759">
    <property type="term" value="C:mitochondrial matrix"/>
    <property type="evidence" value="ECO:0007669"/>
    <property type="project" value="EnsemblFungi"/>
</dbReference>